<dbReference type="InterPro" id="IPR036396">
    <property type="entry name" value="Cyt_P450_sf"/>
</dbReference>
<dbReference type="OrthoDB" id="1055148at2759"/>
<keyword evidence="4 13" id="KW-0812">Transmembrane</keyword>
<dbReference type="InterPro" id="IPR002401">
    <property type="entry name" value="Cyt_P450_E_grp-I"/>
</dbReference>
<proteinExistence type="inferred from homology"/>
<organism evidence="14 15">
    <name type="scientific">Jatropha curcas</name>
    <name type="common">Barbados nut</name>
    <dbReference type="NCBI Taxonomy" id="180498"/>
    <lineage>
        <taxon>Eukaryota</taxon>
        <taxon>Viridiplantae</taxon>
        <taxon>Streptophyta</taxon>
        <taxon>Embryophyta</taxon>
        <taxon>Tracheophyta</taxon>
        <taxon>Spermatophyta</taxon>
        <taxon>Magnoliopsida</taxon>
        <taxon>eudicotyledons</taxon>
        <taxon>Gunneridae</taxon>
        <taxon>Pentapetalae</taxon>
        <taxon>rosids</taxon>
        <taxon>fabids</taxon>
        <taxon>Malpighiales</taxon>
        <taxon>Euphorbiaceae</taxon>
        <taxon>Crotonoideae</taxon>
        <taxon>Jatropheae</taxon>
        <taxon>Jatropha</taxon>
    </lineage>
</organism>
<keyword evidence="8 11" id="KW-0408">Iron</keyword>
<dbReference type="PROSITE" id="PS00086">
    <property type="entry name" value="CYTOCHROME_P450"/>
    <property type="match status" value="1"/>
</dbReference>
<evidence type="ECO:0000256" key="11">
    <source>
        <dbReference type="PIRSR" id="PIRSR602401-1"/>
    </source>
</evidence>
<evidence type="ECO:0000256" key="8">
    <source>
        <dbReference type="ARBA" id="ARBA00023004"/>
    </source>
</evidence>
<keyword evidence="5 11" id="KW-0479">Metal-binding</keyword>
<evidence type="ECO:0000256" key="9">
    <source>
        <dbReference type="ARBA" id="ARBA00023033"/>
    </source>
</evidence>
<dbReference type="GO" id="GO:0016705">
    <property type="term" value="F:oxidoreductase activity, acting on paired donors, with incorporation or reduction of molecular oxygen"/>
    <property type="evidence" value="ECO:0007669"/>
    <property type="project" value="InterPro"/>
</dbReference>
<feature type="transmembrane region" description="Helical" evidence="13">
    <location>
        <begin position="6"/>
        <end position="24"/>
    </location>
</feature>
<reference evidence="14 15" key="1">
    <citation type="journal article" date="2014" name="PLoS ONE">
        <title>Global Analysis of Gene Expression Profiles in Physic Nut (Jatropha curcas L.) Seedlings Exposed to Salt Stress.</title>
        <authorList>
            <person name="Zhang L."/>
            <person name="Zhang C."/>
            <person name="Wu P."/>
            <person name="Chen Y."/>
            <person name="Li M."/>
            <person name="Jiang H."/>
            <person name="Wu G."/>
        </authorList>
    </citation>
    <scope>NUCLEOTIDE SEQUENCE [LARGE SCALE GENOMIC DNA]</scope>
    <source>
        <strain evidence="15">cv. GZQX0401</strain>
        <tissue evidence="14">Young leaves</tissue>
    </source>
</reference>
<dbReference type="InterPro" id="IPR001128">
    <property type="entry name" value="Cyt_P450"/>
</dbReference>
<keyword evidence="7 12" id="KW-0560">Oxidoreductase</keyword>
<evidence type="ECO:0000256" key="7">
    <source>
        <dbReference type="ARBA" id="ARBA00023002"/>
    </source>
</evidence>
<evidence type="ECO:0000256" key="3">
    <source>
        <dbReference type="ARBA" id="ARBA00022617"/>
    </source>
</evidence>
<dbReference type="CDD" id="cd20653">
    <property type="entry name" value="CYP81"/>
    <property type="match status" value="1"/>
</dbReference>
<dbReference type="PRINTS" id="PR00385">
    <property type="entry name" value="P450"/>
</dbReference>
<dbReference type="KEGG" id="jcu:105642179"/>
<sequence>MDEIWLYFLSIFSLIFLLSKLFSLKQASHKKFPPSPPAIPIIGHLYLMKEPLHRTLQNMSNKYGPIISLSFGSRNVVIISSSNLLEDCFNKNDVVFANRPHLAAFKYIGYNYTTLGTSSYGHHWRNLRRIATLEIFSTTRLNSFQSIRQDEVRILLKNLFANSQTSFTKMEMRSRLSGLSFNIILRMISGKRYFGAEVENLEVAKRFGDIARETTAVSGASNPGDFLPFLQWIDFKGLKKTMVRLHKDWDEFCQGLIDEHRKNKNSSSQERGRSKTLIDNMLSLQESEPKSYSDEIIKGLILNLIIGGTETSSVTMEWAMSLLLNNPEVLKKARAELDEIIGQDRLVDESDFSKLPYLQSIINETLRLYPVAPFLVPHESSDDCTIGGYYVPRGTMLLVNAWAIHRDPTVWSDPTKFKPERFEGLGNEAYKLIPFGVGRRACPGAGLANRVMGLALAELIHCFEWGRPSEELIDMTEGTGGTMPKSQPLEAMCRARESMINILQDL</sequence>
<comment type="cofactor">
    <cofactor evidence="11">
        <name>heme</name>
        <dbReference type="ChEBI" id="CHEBI:30413"/>
    </cofactor>
</comment>
<dbReference type="Proteomes" id="UP000027138">
    <property type="component" value="Unassembled WGS sequence"/>
</dbReference>
<name>A0A067LAC7_JATCU</name>
<evidence type="ECO:0000256" key="6">
    <source>
        <dbReference type="ARBA" id="ARBA00022989"/>
    </source>
</evidence>
<dbReference type="GO" id="GO:0004497">
    <property type="term" value="F:monooxygenase activity"/>
    <property type="evidence" value="ECO:0007669"/>
    <property type="project" value="UniProtKB-KW"/>
</dbReference>
<accession>A0A067LAC7</accession>
<dbReference type="Gene3D" id="1.10.630.10">
    <property type="entry name" value="Cytochrome P450"/>
    <property type="match status" value="1"/>
</dbReference>
<evidence type="ECO:0000256" key="10">
    <source>
        <dbReference type="ARBA" id="ARBA00023136"/>
    </source>
</evidence>
<comment type="similarity">
    <text evidence="2 12">Belongs to the cytochrome P450 family.</text>
</comment>
<evidence type="ECO:0000313" key="14">
    <source>
        <dbReference type="EMBL" id="KDP45416.1"/>
    </source>
</evidence>
<protein>
    <recommendedName>
        <fullName evidence="16">Cytochrome P450</fullName>
    </recommendedName>
</protein>
<dbReference type="InterPro" id="IPR050651">
    <property type="entry name" value="Plant_Cytochrome_P450_Monoox"/>
</dbReference>
<evidence type="ECO:0000256" key="2">
    <source>
        <dbReference type="ARBA" id="ARBA00010617"/>
    </source>
</evidence>
<keyword evidence="9 12" id="KW-0503">Monooxygenase</keyword>
<comment type="subcellular location">
    <subcellularLocation>
        <location evidence="1">Membrane</location>
        <topology evidence="1">Single-pass membrane protein</topology>
    </subcellularLocation>
</comment>
<feature type="binding site" description="axial binding residue" evidence="11">
    <location>
        <position position="442"/>
    </location>
    <ligand>
        <name>heme</name>
        <dbReference type="ChEBI" id="CHEBI:30413"/>
    </ligand>
    <ligandPart>
        <name>Fe</name>
        <dbReference type="ChEBI" id="CHEBI:18248"/>
    </ligandPart>
</feature>
<dbReference type="InterPro" id="IPR017972">
    <property type="entry name" value="Cyt_P450_CS"/>
</dbReference>
<dbReference type="GO" id="GO:0005506">
    <property type="term" value="F:iron ion binding"/>
    <property type="evidence" value="ECO:0007669"/>
    <property type="project" value="InterPro"/>
</dbReference>
<evidence type="ECO:0000256" key="13">
    <source>
        <dbReference type="SAM" id="Phobius"/>
    </source>
</evidence>
<keyword evidence="15" id="KW-1185">Reference proteome</keyword>
<gene>
    <name evidence="14" type="ORF">JCGZ_09665</name>
</gene>
<dbReference type="PRINTS" id="PR00463">
    <property type="entry name" value="EP450I"/>
</dbReference>
<evidence type="ECO:0000256" key="5">
    <source>
        <dbReference type="ARBA" id="ARBA00022723"/>
    </source>
</evidence>
<evidence type="ECO:0008006" key="16">
    <source>
        <dbReference type="Google" id="ProtNLM"/>
    </source>
</evidence>
<keyword evidence="6 13" id="KW-1133">Transmembrane helix</keyword>
<dbReference type="GO" id="GO:0016020">
    <property type="term" value="C:membrane"/>
    <property type="evidence" value="ECO:0007669"/>
    <property type="project" value="UniProtKB-SubCell"/>
</dbReference>
<dbReference type="SUPFAM" id="SSF48264">
    <property type="entry name" value="Cytochrome P450"/>
    <property type="match status" value="1"/>
</dbReference>
<dbReference type="EMBL" id="KK914232">
    <property type="protein sequence ID" value="KDP45416.1"/>
    <property type="molecule type" value="Genomic_DNA"/>
</dbReference>
<dbReference type="PANTHER" id="PTHR47947">
    <property type="entry name" value="CYTOCHROME P450 82C3-RELATED"/>
    <property type="match status" value="1"/>
</dbReference>
<dbReference type="Pfam" id="PF00067">
    <property type="entry name" value="p450"/>
    <property type="match status" value="1"/>
</dbReference>
<evidence type="ECO:0000256" key="4">
    <source>
        <dbReference type="ARBA" id="ARBA00022692"/>
    </source>
</evidence>
<keyword evidence="10 13" id="KW-0472">Membrane</keyword>
<evidence type="ECO:0000256" key="12">
    <source>
        <dbReference type="RuleBase" id="RU000461"/>
    </source>
</evidence>
<dbReference type="PANTHER" id="PTHR47947:SF62">
    <property type="entry name" value="CYTOCHROME P450, FAMILY 81, SUBFAMILY D, POLYPEPTIDE 5"/>
    <property type="match status" value="1"/>
</dbReference>
<evidence type="ECO:0000313" key="15">
    <source>
        <dbReference type="Proteomes" id="UP000027138"/>
    </source>
</evidence>
<keyword evidence="3 11" id="KW-0349">Heme</keyword>
<dbReference type="AlphaFoldDB" id="A0A067LAC7"/>
<evidence type="ECO:0000256" key="1">
    <source>
        <dbReference type="ARBA" id="ARBA00004167"/>
    </source>
</evidence>
<dbReference type="GO" id="GO:0020037">
    <property type="term" value="F:heme binding"/>
    <property type="evidence" value="ECO:0007669"/>
    <property type="project" value="InterPro"/>
</dbReference>
<dbReference type="FunFam" id="1.10.630.10:FF:000023">
    <property type="entry name" value="Cytochrome P450 family protein"/>
    <property type="match status" value="1"/>
</dbReference>